<dbReference type="InterPro" id="IPR007730">
    <property type="entry name" value="SPOR-like_dom"/>
</dbReference>
<dbReference type="Proteomes" id="UP000184536">
    <property type="component" value="Unassembled WGS sequence"/>
</dbReference>
<gene>
    <name evidence="4" type="ORF">SAMN02745975_01559</name>
</gene>
<evidence type="ECO:0000256" key="1">
    <source>
        <dbReference type="SAM" id="MobiDB-lite"/>
    </source>
</evidence>
<protein>
    <submittedName>
        <fullName evidence="4">Sporulation related domain-containing protein</fullName>
    </submittedName>
</protein>
<keyword evidence="2" id="KW-0812">Transmembrane</keyword>
<evidence type="ECO:0000259" key="3">
    <source>
        <dbReference type="Pfam" id="PF05036"/>
    </source>
</evidence>
<dbReference type="Gene3D" id="3.30.70.1070">
    <property type="entry name" value="Sporulation related repeat"/>
    <property type="match status" value="1"/>
</dbReference>
<dbReference type="AlphaFoldDB" id="A0A1M6HHY3"/>
<dbReference type="STRING" id="1121919.SAMN02745975_01559"/>
<accession>A0A1M6HHY3</accession>
<feature type="compositionally biased region" description="Polar residues" evidence="1">
    <location>
        <begin position="67"/>
        <end position="76"/>
    </location>
</feature>
<organism evidence="4 5">
    <name type="scientific">Geosporobacter subterraneus DSM 17957</name>
    <dbReference type="NCBI Taxonomy" id="1121919"/>
    <lineage>
        <taxon>Bacteria</taxon>
        <taxon>Bacillati</taxon>
        <taxon>Bacillota</taxon>
        <taxon>Clostridia</taxon>
        <taxon>Peptostreptococcales</taxon>
        <taxon>Thermotaleaceae</taxon>
        <taxon>Geosporobacter</taxon>
    </lineage>
</organism>
<feature type="region of interest" description="Disordered" evidence="1">
    <location>
        <begin position="54"/>
        <end position="76"/>
    </location>
</feature>
<keyword evidence="2" id="KW-0472">Membrane</keyword>
<evidence type="ECO:0000313" key="5">
    <source>
        <dbReference type="Proteomes" id="UP000184536"/>
    </source>
</evidence>
<reference evidence="5" key="1">
    <citation type="submission" date="2016-11" db="EMBL/GenBank/DDBJ databases">
        <authorList>
            <person name="Varghese N."/>
            <person name="Submissions S."/>
        </authorList>
    </citation>
    <scope>NUCLEOTIDE SEQUENCE [LARGE SCALE GENOMIC DNA]</scope>
    <source>
        <strain evidence="5">DSM 17957</strain>
    </source>
</reference>
<evidence type="ECO:0000313" key="4">
    <source>
        <dbReference type="EMBL" id="SHJ21856.1"/>
    </source>
</evidence>
<sequence>MRQTRLKTNREYRGRSIGFIIVFVLILPIVAISLGYIGTKYFVIPNIISKQAPPPIKEQAQDHPEPSVSQENSNQTVESTQEAYASTFEIQGFTIYGVQMGSFSTADNAQALMENLKKQNFGSYLWQKDGFKVITAALMERREADSILSKVKAFDENAFVASTNIPMRAVKYNKEDAKYTLLLTNENRKLIEVFQQLSKQVFEEYNNPSLKNTEKIKEQLEKMKSIREELVRGAPTSDLSRLHAAYVEMLDQMIKGLDETLTLKDQGSVTKLQNTLTGSLYRYHDLATSDAY</sequence>
<proteinExistence type="predicted"/>
<dbReference type="RefSeq" id="WP_110940730.1">
    <property type="nucleotide sequence ID" value="NZ_FQZV01000017.1"/>
</dbReference>
<keyword evidence="2" id="KW-1133">Transmembrane helix</keyword>
<feature type="transmembrane region" description="Helical" evidence="2">
    <location>
        <begin position="12"/>
        <end position="37"/>
    </location>
</feature>
<dbReference type="GO" id="GO:0042834">
    <property type="term" value="F:peptidoglycan binding"/>
    <property type="evidence" value="ECO:0007669"/>
    <property type="project" value="InterPro"/>
</dbReference>
<evidence type="ECO:0000256" key="2">
    <source>
        <dbReference type="SAM" id="Phobius"/>
    </source>
</evidence>
<dbReference type="InterPro" id="IPR036680">
    <property type="entry name" value="SPOR-like_sf"/>
</dbReference>
<dbReference type="EMBL" id="FQZV01000017">
    <property type="protein sequence ID" value="SHJ21856.1"/>
    <property type="molecule type" value="Genomic_DNA"/>
</dbReference>
<dbReference type="SUPFAM" id="SSF110997">
    <property type="entry name" value="Sporulation related repeat"/>
    <property type="match status" value="1"/>
</dbReference>
<name>A0A1M6HHY3_9FIRM</name>
<keyword evidence="5" id="KW-1185">Reference proteome</keyword>
<dbReference type="OrthoDB" id="1951690at2"/>
<dbReference type="Pfam" id="PF05036">
    <property type="entry name" value="SPOR"/>
    <property type="match status" value="1"/>
</dbReference>
<feature type="domain" description="SPOR" evidence="3">
    <location>
        <begin position="96"/>
        <end position="160"/>
    </location>
</feature>